<dbReference type="RefSeq" id="WP_019167669.1">
    <property type="nucleotide sequence ID" value="NZ_CAIB01000058.1"/>
</dbReference>
<evidence type="ECO:0000313" key="3">
    <source>
        <dbReference type="Proteomes" id="UP000255549"/>
    </source>
</evidence>
<keyword evidence="1" id="KW-0472">Membrane</keyword>
<dbReference type="EMBL" id="UHDP01000001">
    <property type="protein sequence ID" value="SUM43763.1"/>
    <property type="molecule type" value="Genomic_DNA"/>
</dbReference>
<dbReference type="AlphaFoldDB" id="A0A380G0K0"/>
<name>A0A380G0K0_STAIN</name>
<accession>A0A380G0K0</accession>
<keyword evidence="1" id="KW-1133">Transmembrane helix</keyword>
<dbReference type="Proteomes" id="UP000255549">
    <property type="component" value="Unassembled WGS sequence"/>
</dbReference>
<protein>
    <submittedName>
        <fullName evidence="2">Uncharacterized protein</fullName>
    </submittedName>
</protein>
<evidence type="ECO:0000313" key="2">
    <source>
        <dbReference type="EMBL" id="SUM43763.1"/>
    </source>
</evidence>
<keyword evidence="1" id="KW-0812">Transmembrane</keyword>
<evidence type="ECO:0000256" key="1">
    <source>
        <dbReference type="SAM" id="Phobius"/>
    </source>
</evidence>
<reference evidence="2 3" key="1">
    <citation type="submission" date="2018-06" db="EMBL/GenBank/DDBJ databases">
        <authorList>
            <consortium name="Pathogen Informatics"/>
            <person name="Doyle S."/>
        </authorList>
    </citation>
    <scope>NUCLEOTIDE SEQUENCE [LARGE SCALE GENOMIC DNA]</scope>
    <source>
        <strain evidence="3">NCTC 11048</strain>
    </source>
</reference>
<feature type="transmembrane region" description="Helical" evidence="1">
    <location>
        <begin position="38"/>
        <end position="56"/>
    </location>
</feature>
<sequence>MRQKKLEEINKQIEEELLNDNQTHENEPNSSNLNKPRAIFLCIVLSMVLISFIKMFM</sequence>
<organism evidence="2 3">
    <name type="scientific">Staphylococcus intermedius NCTC 11048</name>
    <dbReference type="NCBI Taxonomy" id="1141106"/>
    <lineage>
        <taxon>Bacteria</taxon>
        <taxon>Bacillati</taxon>
        <taxon>Bacillota</taxon>
        <taxon>Bacilli</taxon>
        <taxon>Bacillales</taxon>
        <taxon>Staphylococcaceae</taxon>
        <taxon>Staphylococcus</taxon>
        <taxon>Staphylococcus intermedius group</taxon>
    </lineage>
</organism>
<gene>
    <name evidence="2" type="ORF">NCTC11048_00130</name>
</gene>
<keyword evidence="3" id="KW-1185">Reference proteome</keyword>
<proteinExistence type="predicted"/>